<accession>S9TGG8</accession>
<sequence>MTTVAGVLGVDLGGTSFACEESATYNTQTRAYKGIKGGKGFLGVEGEGVIPFIEVTIRLDEGQASDAVQIKGETVILRCEDRTVTLTKGWLDGAREVDGAKNSIKCKFVGPACTEVF</sequence>
<dbReference type="eggNOG" id="ENOG502ZPE0">
    <property type="taxonomic scope" value="Bacteria"/>
</dbReference>
<gene>
    <name evidence="1" type="ORF">K678_11306</name>
</gene>
<dbReference type="AlphaFoldDB" id="S9TGG8"/>
<reference evidence="1 2" key="1">
    <citation type="submission" date="2013-04" db="EMBL/GenBank/DDBJ databases">
        <authorList>
            <person name="Kuznetsov B."/>
            <person name="Ivanovsky R."/>
        </authorList>
    </citation>
    <scope>NUCLEOTIDE SEQUENCE [LARGE SCALE GENOMIC DNA]</scope>
    <source>
        <strain evidence="1 2">MGU-K5</strain>
    </source>
</reference>
<comment type="caution">
    <text evidence="1">The sequence shown here is derived from an EMBL/GenBank/DDBJ whole genome shotgun (WGS) entry which is preliminary data.</text>
</comment>
<dbReference type="Pfam" id="PF10618">
    <property type="entry name" value="Tail_tube"/>
    <property type="match status" value="1"/>
</dbReference>
<name>S9TGG8_MAGFU</name>
<proteinExistence type="predicted"/>
<evidence type="ECO:0000313" key="2">
    <source>
        <dbReference type="Proteomes" id="UP000015350"/>
    </source>
</evidence>
<organism evidence="1 2">
    <name type="scientific">Magnetospirillum fulvum MGU-K5</name>
    <dbReference type="NCBI Taxonomy" id="1316936"/>
    <lineage>
        <taxon>Bacteria</taxon>
        <taxon>Pseudomonadati</taxon>
        <taxon>Pseudomonadota</taxon>
        <taxon>Alphaproteobacteria</taxon>
        <taxon>Rhodospirillales</taxon>
        <taxon>Rhodospirillaceae</taxon>
        <taxon>Magnetospirillum</taxon>
    </lineage>
</organism>
<dbReference type="InterPro" id="IPR019596">
    <property type="entry name" value="Phage_Mu_GpM_tail_tub"/>
</dbReference>
<protein>
    <recommendedName>
        <fullName evidence="3">Phage tail tube protein</fullName>
    </recommendedName>
</protein>
<dbReference type="STRING" id="1316936.K678_11306"/>
<evidence type="ECO:0008006" key="3">
    <source>
        <dbReference type="Google" id="ProtNLM"/>
    </source>
</evidence>
<dbReference type="RefSeq" id="WP_021132574.1">
    <property type="nucleotide sequence ID" value="NZ_AQPH01000042.1"/>
</dbReference>
<dbReference type="Proteomes" id="UP000015350">
    <property type="component" value="Unassembled WGS sequence"/>
</dbReference>
<dbReference type="EMBL" id="AQPH01000042">
    <property type="protein sequence ID" value="EPY01381.1"/>
    <property type="molecule type" value="Genomic_DNA"/>
</dbReference>
<evidence type="ECO:0000313" key="1">
    <source>
        <dbReference type="EMBL" id="EPY01381.1"/>
    </source>
</evidence>